<evidence type="ECO:0000313" key="3">
    <source>
        <dbReference type="Proteomes" id="UP000796880"/>
    </source>
</evidence>
<comment type="caution">
    <text evidence="2">The sequence shown here is derived from an EMBL/GenBank/DDBJ whole genome shotgun (WGS) entry which is preliminary data.</text>
</comment>
<evidence type="ECO:0000256" key="1">
    <source>
        <dbReference type="SAM" id="MobiDB-lite"/>
    </source>
</evidence>
<reference evidence="2" key="1">
    <citation type="submission" date="2020-03" db="EMBL/GenBank/DDBJ databases">
        <title>A high-quality chromosome-level genome assembly of a woody plant with both climbing and erect habits, Rhamnella rubrinervis.</title>
        <authorList>
            <person name="Lu Z."/>
            <person name="Yang Y."/>
            <person name="Zhu X."/>
            <person name="Sun Y."/>
        </authorList>
    </citation>
    <scope>NUCLEOTIDE SEQUENCE</scope>
    <source>
        <strain evidence="2">BYM</strain>
        <tissue evidence="2">Leaf</tissue>
    </source>
</reference>
<evidence type="ECO:0000313" key="2">
    <source>
        <dbReference type="EMBL" id="KAF3437112.1"/>
    </source>
</evidence>
<protein>
    <submittedName>
        <fullName evidence="2">Uncharacterized protein</fullName>
    </submittedName>
</protein>
<dbReference type="Proteomes" id="UP000796880">
    <property type="component" value="Unassembled WGS sequence"/>
</dbReference>
<organism evidence="2 3">
    <name type="scientific">Rhamnella rubrinervis</name>
    <dbReference type="NCBI Taxonomy" id="2594499"/>
    <lineage>
        <taxon>Eukaryota</taxon>
        <taxon>Viridiplantae</taxon>
        <taxon>Streptophyta</taxon>
        <taxon>Embryophyta</taxon>
        <taxon>Tracheophyta</taxon>
        <taxon>Spermatophyta</taxon>
        <taxon>Magnoliopsida</taxon>
        <taxon>eudicotyledons</taxon>
        <taxon>Gunneridae</taxon>
        <taxon>Pentapetalae</taxon>
        <taxon>rosids</taxon>
        <taxon>fabids</taxon>
        <taxon>Rosales</taxon>
        <taxon>Rhamnaceae</taxon>
        <taxon>rhamnoid group</taxon>
        <taxon>Rhamneae</taxon>
        <taxon>Rhamnella</taxon>
    </lineage>
</organism>
<dbReference type="EMBL" id="VOIH02000009">
    <property type="protein sequence ID" value="KAF3437112.1"/>
    <property type="molecule type" value="Genomic_DNA"/>
</dbReference>
<feature type="compositionally biased region" description="Basic and acidic residues" evidence="1">
    <location>
        <begin position="34"/>
        <end position="51"/>
    </location>
</feature>
<sequence length="83" mass="9579">MGWIAAGWGRRRRDKRSGWSSERRQDGEAVSVFADRKMGSGSGIERKRRDFGVRRKKGQRYSNVKRDLLSAEEDATILEYVSD</sequence>
<keyword evidence="3" id="KW-1185">Reference proteome</keyword>
<feature type="region of interest" description="Disordered" evidence="1">
    <location>
        <begin position="1"/>
        <end position="51"/>
    </location>
</feature>
<dbReference type="AlphaFoldDB" id="A0A8K0GPX3"/>
<proteinExistence type="predicted"/>
<name>A0A8K0GPX3_9ROSA</name>
<accession>A0A8K0GPX3</accession>
<gene>
    <name evidence="2" type="ORF">FNV43_RR19865</name>
</gene>